<name>A0ABS6ECA2_9FIRM</name>
<proteinExistence type="predicted"/>
<gene>
    <name evidence="1" type="ORF">KQI42_17465</name>
</gene>
<dbReference type="EMBL" id="JAHLPM010000019">
    <property type="protein sequence ID" value="MBU5439808.1"/>
    <property type="molecule type" value="Genomic_DNA"/>
</dbReference>
<dbReference type="RefSeq" id="WP_216521646.1">
    <property type="nucleotide sequence ID" value="NZ_JAHLPM010000019.1"/>
</dbReference>
<dbReference type="InterPro" id="IPR019066">
    <property type="entry name" value="Restrct_endonuc_II_SacI"/>
</dbReference>
<evidence type="ECO:0000313" key="2">
    <source>
        <dbReference type="Proteomes" id="UP000749471"/>
    </source>
</evidence>
<protein>
    <submittedName>
        <fullName evidence="1">Restriction endonuclease, SacI family</fullName>
        <ecNumber evidence="1">3.1.21.-</ecNumber>
    </submittedName>
</protein>
<sequence>MRLNQENAKSVLYRAYDIAQNSHLVNCPLSEFFDFVLNNTHLTYKYILFTAILAKATDESINPLCLQVKSELPGAYDARSICHKVIVPFEMEVLQKALGGSNEPFLNKPARFPELSKNNAVRRGNDQRILNALCDFLPQITNDEIAFNCLVYILQKLIVMRDEKLNLVNFTLADGNNSKATLYKFILNLLKSSFEGETLTLVVAGLYAQYLALDASYKVEVHPVNQSGASGREISDLDIYYNNSLYIANELKDKPYTESDIRHAADKVIQSGGTQLIFIDGLHSYCEPTIKLSIEEEYLKRGFLLEIISVTHFAKTIITYTMEINIELFVKYIIEIALNTKFKQEAISYILQSAEELLGLTFNS</sequence>
<organism evidence="1 2">
    <name type="scientific">Tissierella simiarum</name>
    <dbReference type="NCBI Taxonomy" id="2841534"/>
    <lineage>
        <taxon>Bacteria</taxon>
        <taxon>Bacillati</taxon>
        <taxon>Bacillota</taxon>
        <taxon>Tissierellia</taxon>
        <taxon>Tissierellales</taxon>
        <taxon>Tissierellaceae</taxon>
        <taxon>Tissierella</taxon>
    </lineage>
</organism>
<dbReference type="EC" id="3.1.21.-" evidence="1"/>
<reference evidence="1 2" key="1">
    <citation type="submission" date="2021-06" db="EMBL/GenBank/DDBJ databases">
        <authorList>
            <person name="Sun Q."/>
            <person name="Li D."/>
        </authorList>
    </citation>
    <scope>NUCLEOTIDE SEQUENCE [LARGE SCALE GENOMIC DNA]</scope>
    <source>
        <strain evidence="1 2">MSJ-40</strain>
    </source>
</reference>
<dbReference type="Pfam" id="PF09566">
    <property type="entry name" value="RE_SacI"/>
    <property type="match status" value="1"/>
</dbReference>
<keyword evidence="1" id="KW-0255">Endonuclease</keyword>
<dbReference type="GO" id="GO:0016787">
    <property type="term" value="F:hydrolase activity"/>
    <property type="evidence" value="ECO:0007669"/>
    <property type="project" value="UniProtKB-KW"/>
</dbReference>
<dbReference type="Proteomes" id="UP000749471">
    <property type="component" value="Unassembled WGS sequence"/>
</dbReference>
<keyword evidence="1" id="KW-0378">Hydrolase</keyword>
<comment type="caution">
    <text evidence="1">The sequence shown here is derived from an EMBL/GenBank/DDBJ whole genome shotgun (WGS) entry which is preliminary data.</text>
</comment>
<evidence type="ECO:0000313" key="1">
    <source>
        <dbReference type="EMBL" id="MBU5439808.1"/>
    </source>
</evidence>
<keyword evidence="1" id="KW-0540">Nuclease</keyword>
<keyword evidence="2" id="KW-1185">Reference proteome</keyword>
<accession>A0ABS6ECA2</accession>
<dbReference type="GO" id="GO:0004519">
    <property type="term" value="F:endonuclease activity"/>
    <property type="evidence" value="ECO:0007669"/>
    <property type="project" value="UniProtKB-KW"/>
</dbReference>